<dbReference type="Proteomes" id="UP000316649">
    <property type="component" value="Unassembled WGS sequence"/>
</dbReference>
<dbReference type="CDD" id="cd07343">
    <property type="entry name" value="M48A_Zmpste24p_like"/>
    <property type="match status" value="1"/>
</dbReference>
<dbReference type="GO" id="GO:0004222">
    <property type="term" value="F:metalloendopeptidase activity"/>
    <property type="evidence" value="ECO:0007669"/>
    <property type="project" value="InterPro"/>
</dbReference>
<feature type="transmembrane region" description="Helical" evidence="14">
    <location>
        <begin position="6"/>
        <end position="24"/>
    </location>
</feature>
<feature type="transmembrane region" description="Helical" evidence="14">
    <location>
        <begin position="147"/>
        <end position="168"/>
    </location>
</feature>
<dbReference type="InterPro" id="IPR032456">
    <property type="entry name" value="Peptidase_M48_N"/>
</dbReference>
<protein>
    <submittedName>
        <fullName evidence="17">M48 family metallopeptidase</fullName>
    </submittedName>
</protein>
<keyword evidence="6" id="KW-0256">Endoplasmic reticulum</keyword>
<dbReference type="Pfam" id="PF01435">
    <property type="entry name" value="Peptidase_M48"/>
    <property type="match status" value="1"/>
</dbReference>
<evidence type="ECO:0000313" key="18">
    <source>
        <dbReference type="Proteomes" id="UP000316649"/>
    </source>
</evidence>
<feature type="transmembrane region" description="Helical" evidence="14">
    <location>
        <begin position="291"/>
        <end position="314"/>
    </location>
</feature>
<dbReference type="OrthoDB" id="9781930at2"/>
<evidence type="ECO:0000256" key="10">
    <source>
        <dbReference type="ARBA" id="ARBA00023136"/>
    </source>
</evidence>
<dbReference type="AlphaFoldDB" id="A0A557SEW6"/>
<evidence type="ECO:0000256" key="13">
    <source>
        <dbReference type="RuleBase" id="RU003983"/>
    </source>
</evidence>
<evidence type="ECO:0000256" key="9">
    <source>
        <dbReference type="ARBA" id="ARBA00023049"/>
    </source>
</evidence>
<feature type="binding site" evidence="12">
    <location>
        <position position="277"/>
    </location>
    <ligand>
        <name>Zn(2+)</name>
        <dbReference type="ChEBI" id="CHEBI:29105"/>
        <note>catalytic</note>
    </ligand>
</feature>
<feature type="active site" evidence="11">
    <location>
        <position position="278"/>
    </location>
</feature>
<evidence type="ECO:0000256" key="11">
    <source>
        <dbReference type="PIRSR" id="PIRSR627057-1"/>
    </source>
</evidence>
<evidence type="ECO:0000256" key="4">
    <source>
        <dbReference type="ARBA" id="ARBA00022723"/>
    </source>
</evidence>
<feature type="transmembrane region" description="Helical" evidence="14">
    <location>
        <begin position="326"/>
        <end position="343"/>
    </location>
</feature>
<comment type="similarity">
    <text evidence="13">Belongs to the peptidase M48 family.</text>
</comment>
<keyword evidence="10 14" id="KW-0472">Membrane</keyword>
<keyword evidence="2 13" id="KW-0645">Protease</keyword>
<comment type="cofactor">
    <cofactor evidence="12 13">
        <name>Zn(2+)</name>
        <dbReference type="ChEBI" id="CHEBI:29105"/>
    </cofactor>
    <text evidence="12 13">Binds 1 zinc ion per subunit.</text>
</comment>
<sequence>MHLFTQLFLIAVTLGVITQIWLMWRQQRHVAKNRHAVPPAFGDKVTINEHKKAADYTLAKLKIGRIDLFIGTALLIAWTLGGGIDWLHQQWQHIDLPPIWQGIGLIFTLSFISGLIALPLGIWSTFVLEERFGFNRTTPGQYLKDMLLQLLLALLIGTPLLWVILWLMEQAGDNWWFAAWAVWMGFMLLMMWVYPTLIAPLFNKFTPLEEGPLKERIQGLLERCGFASKGIFIMDGSKRSGHGNAYFTGFGKNKRIVFYDTLAESLSGDEMEAVLAHELGHFKRRHILKHILLSTIMTLIGFALLGWLAGQGWFYQALGVNAQDNALALLLFMLALPVFTQFLQPLMAIMSRRHEFEADDFAVKQAGAEPMIKALVKLYRENANTLTPDPLYSAFHDSHPPAPVRVAHLAAKIEPVSTQGEVTA</sequence>
<dbReference type="PANTHER" id="PTHR10120">
    <property type="entry name" value="CAAX PRENYL PROTEASE 1"/>
    <property type="match status" value="1"/>
</dbReference>
<feature type="transmembrane region" description="Helical" evidence="14">
    <location>
        <begin position="68"/>
        <end position="87"/>
    </location>
</feature>
<keyword evidence="9 13" id="KW-0482">Metalloprotease</keyword>
<dbReference type="GO" id="GO:0046872">
    <property type="term" value="F:metal ion binding"/>
    <property type="evidence" value="ECO:0007669"/>
    <property type="project" value="UniProtKB-KW"/>
</dbReference>
<feature type="binding site" evidence="12">
    <location>
        <position position="281"/>
    </location>
    <ligand>
        <name>Zn(2+)</name>
        <dbReference type="ChEBI" id="CHEBI:29105"/>
        <note>catalytic</note>
    </ligand>
</feature>
<dbReference type="InterPro" id="IPR027057">
    <property type="entry name" value="CAXX_Prtase_1"/>
</dbReference>
<evidence type="ECO:0000256" key="5">
    <source>
        <dbReference type="ARBA" id="ARBA00022801"/>
    </source>
</evidence>
<feature type="binding site" evidence="12">
    <location>
        <position position="355"/>
    </location>
    <ligand>
        <name>Zn(2+)</name>
        <dbReference type="ChEBI" id="CHEBI:29105"/>
        <note>catalytic</note>
    </ligand>
</feature>
<feature type="domain" description="CAAX prenyl protease 1 N-terminal" evidence="16">
    <location>
        <begin position="26"/>
        <end position="204"/>
    </location>
</feature>
<keyword evidence="4 12" id="KW-0479">Metal-binding</keyword>
<dbReference type="RefSeq" id="WP_144358538.1">
    <property type="nucleotide sequence ID" value="NZ_VMNH01000007.1"/>
</dbReference>
<dbReference type="EMBL" id="VMNH01000007">
    <property type="protein sequence ID" value="TVO75958.1"/>
    <property type="molecule type" value="Genomic_DNA"/>
</dbReference>
<evidence type="ECO:0000256" key="3">
    <source>
        <dbReference type="ARBA" id="ARBA00022692"/>
    </source>
</evidence>
<feature type="transmembrane region" description="Helical" evidence="14">
    <location>
        <begin position="174"/>
        <end position="194"/>
    </location>
</feature>
<feature type="active site" description="Proton donor" evidence="11">
    <location>
        <position position="359"/>
    </location>
</feature>
<evidence type="ECO:0000256" key="7">
    <source>
        <dbReference type="ARBA" id="ARBA00022833"/>
    </source>
</evidence>
<evidence type="ECO:0000256" key="2">
    <source>
        <dbReference type="ARBA" id="ARBA00022670"/>
    </source>
</evidence>
<comment type="subcellular location">
    <subcellularLocation>
        <location evidence="1">Endoplasmic reticulum membrane</location>
        <topology evidence="1">Multi-pass membrane protein</topology>
    </subcellularLocation>
</comment>
<evidence type="ECO:0000313" key="17">
    <source>
        <dbReference type="EMBL" id="TVO75958.1"/>
    </source>
</evidence>
<name>A0A557SEW6_9GAMM</name>
<keyword evidence="8 14" id="KW-1133">Transmembrane helix</keyword>
<evidence type="ECO:0000259" key="15">
    <source>
        <dbReference type="Pfam" id="PF01435"/>
    </source>
</evidence>
<evidence type="ECO:0000256" key="12">
    <source>
        <dbReference type="PIRSR" id="PIRSR627057-2"/>
    </source>
</evidence>
<comment type="caution">
    <text evidence="17">The sequence shown here is derived from an EMBL/GenBank/DDBJ whole genome shotgun (WGS) entry which is preliminary data.</text>
</comment>
<accession>A0A557SEW6</accession>
<keyword evidence="3 14" id="KW-0812">Transmembrane</keyword>
<evidence type="ECO:0000256" key="14">
    <source>
        <dbReference type="SAM" id="Phobius"/>
    </source>
</evidence>
<evidence type="ECO:0000256" key="6">
    <source>
        <dbReference type="ARBA" id="ARBA00022824"/>
    </source>
</evidence>
<keyword evidence="18" id="KW-1185">Reference proteome</keyword>
<dbReference type="Gene3D" id="3.30.2010.10">
    <property type="entry name" value="Metalloproteases ('zincins'), catalytic domain"/>
    <property type="match status" value="1"/>
</dbReference>
<dbReference type="Pfam" id="PF16491">
    <property type="entry name" value="Peptidase_M48_N"/>
    <property type="match status" value="1"/>
</dbReference>
<keyword evidence="7 12" id="KW-0862">Zinc</keyword>
<gene>
    <name evidence="17" type="ORF">FHP88_08130</name>
</gene>
<keyword evidence="5 13" id="KW-0378">Hydrolase</keyword>
<proteinExistence type="inferred from homology"/>
<evidence type="ECO:0000256" key="8">
    <source>
        <dbReference type="ARBA" id="ARBA00022989"/>
    </source>
</evidence>
<reference evidence="17 18" key="1">
    <citation type="submission" date="2019-07" db="EMBL/GenBank/DDBJ databases">
        <title>The pathways for chlorine oxyanion respiration interact through the shared metabolite chlorate.</title>
        <authorList>
            <person name="Barnum T.P."/>
            <person name="Cheng Y."/>
            <person name="Hill K.A."/>
            <person name="Lucas L.N."/>
            <person name="Carlson H.K."/>
            <person name="Coates J.D."/>
        </authorList>
    </citation>
    <scope>NUCLEOTIDE SEQUENCE [LARGE SCALE GENOMIC DNA]</scope>
    <source>
        <strain evidence="17 18">BK-1</strain>
    </source>
</reference>
<dbReference type="FunFam" id="3.30.2010.10:FF:000002">
    <property type="entry name" value="CAAX prenyl protease"/>
    <property type="match status" value="1"/>
</dbReference>
<dbReference type="GO" id="GO:0071586">
    <property type="term" value="P:CAAX-box protein processing"/>
    <property type="evidence" value="ECO:0007669"/>
    <property type="project" value="InterPro"/>
</dbReference>
<organism evidence="17 18">
    <name type="scientific">Sedimenticola selenatireducens</name>
    <dbReference type="NCBI Taxonomy" id="191960"/>
    <lineage>
        <taxon>Bacteria</taxon>
        <taxon>Pseudomonadati</taxon>
        <taxon>Pseudomonadota</taxon>
        <taxon>Gammaproteobacteria</taxon>
        <taxon>Chromatiales</taxon>
        <taxon>Sedimenticolaceae</taxon>
        <taxon>Sedimenticola</taxon>
    </lineage>
</organism>
<evidence type="ECO:0000256" key="1">
    <source>
        <dbReference type="ARBA" id="ARBA00004477"/>
    </source>
</evidence>
<feature type="domain" description="Peptidase M48" evidence="15">
    <location>
        <begin position="207"/>
        <end position="411"/>
    </location>
</feature>
<feature type="transmembrane region" description="Helical" evidence="14">
    <location>
        <begin position="99"/>
        <end position="126"/>
    </location>
</feature>
<dbReference type="InterPro" id="IPR001915">
    <property type="entry name" value="Peptidase_M48"/>
</dbReference>
<evidence type="ECO:0000259" key="16">
    <source>
        <dbReference type="Pfam" id="PF16491"/>
    </source>
</evidence>